<accession>A0A1Y2ECE3</accession>
<organism evidence="8 9">
    <name type="scientific">Neocallimastix californiae</name>
    <dbReference type="NCBI Taxonomy" id="1754190"/>
    <lineage>
        <taxon>Eukaryota</taxon>
        <taxon>Fungi</taxon>
        <taxon>Fungi incertae sedis</taxon>
        <taxon>Chytridiomycota</taxon>
        <taxon>Chytridiomycota incertae sedis</taxon>
        <taxon>Neocallimastigomycetes</taxon>
        <taxon>Neocallimastigales</taxon>
        <taxon>Neocallimastigaceae</taxon>
        <taxon>Neocallimastix</taxon>
    </lineage>
</organism>
<evidence type="ECO:0000256" key="1">
    <source>
        <dbReference type="ARBA" id="ARBA00010791"/>
    </source>
</evidence>
<keyword evidence="2" id="KW-0723">Serine/threonine-protein kinase</keyword>
<dbReference type="Proteomes" id="UP000193920">
    <property type="component" value="Unassembled WGS sequence"/>
</dbReference>
<dbReference type="OrthoDB" id="6513151at2759"/>
<protein>
    <submittedName>
        <fullName evidence="8">Kinase-like protein</fullName>
    </submittedName>
</protein>
<evidence type="ECO:0000256" key="5">
    <source>
        <dbReference type="ARBA" id="ARBA00022777"/>
    </source>
</evidence>
<reference evidence="8 9" key="1">
    <citation type="submission" date="2016-08" db="EMBL/GenBank/DDBJ databases">
        <title>A Parts List for Fungal Cellulosomes Revealed by Comparative Genomics.</title>
        <authorList>
            <consortium name="DOE Joint Genome Institute"/>
            <person name="Haitjema C.H."/>
            <person name="Gilmore S.P."/>
            <person name="Henske J.K."/>
            <person name="Solomon K.V."/>
            <person name="De Groot R."/>
            <person name="Kuo A."/>
            <person name="Mondo S.J."/>
            <person name="Salamov A.A."/>
            <person name="Labutti K."/>
            <person name="Zhao Z."/>
            <person name="Chiniquy J."/>
            <person name="Barry K."/>
            <person name="Brewer H.M."/>
            <person name="Purvine S.O."/>
            <person name="Wright A.T."/>
            <person name="Boxma B."/>
            <person name="Van Alen T."/>
            <person name="Hackstein J.H."/>
            <person name="Baker S.E."/>
            <person name="Grigoriev I.V."/>
            <person name="O'Malley M.A."/>
        </authorList>
    </citation>
    <scope>NUCLEOTIDE SEQUENCE [LARGE SCALE GENOMIC DNA]</scope>
    <source>
        <strain evidence="8 9">G1</strain>
    </source>
</reference>
<evidence type="ECO:0000313" key="9">
    <source>
        <dbReference type="Proteomes" id="UP000193920"/>
    </source>
</evidence>
<proteinExistence type="inferred from homology"/>
<dbReference type="PANTHER" id="PTHR24346:SF82">
    <property type="entry name" value="KP78A-RELATED"/>
    <property type="match status" value="1"/>
</dbReference>
<dbReference type="InterPro" id="IPR000719">
    <property type="entry name" value="Prot_kinase_dom"/>
</dbReference>
<keyword evidence="4" id="KW-0547">Nucleotide-binding</keyword>
<keyword evidence="9" id="KW-1185">Reference proteome</keyword>
<keyword evidence="5 8" id="KW-0418">Kinase</keyword>
<sequence>EYRKREKNETIRKYLKKIASEYCIGSSLHHENIIKTFDLIEDRDGKWYEISEYCSGGSLYEKVNSGKLKDIHIKNCYFKQILFGVQYLHSMGVCHRDLKPENVMLDEAQRCIKIIDFGVSAVFRSVFDRKKRLVNGFCGSQPYIPPEEYDDTHDYDGEKVDVWACGIIYYFMIFTEIPWGEATINDAYYQSFLSKGKDSFPDLELLSPESTEGLLKILNPNPKTRIKLSELLKSNWIQGIQSCGSTDDYNSHGPSSSGVGHHHVALDI</sequence>
<evidence type="ECO:0000313" key="8">
    <source>
        <dbReference type="EMBL" id="ORY69253.1"/>
    </source>
</evidence>
<evidence type="ECO:0000256" key="2">
    <source>
        <dbReference type="ARBA" id="ARBA00022527"/>
    </source>
</evidence>
<dbReference type="GO" id="GO:0004674">
    <property type="term" value="F:protein serine/threonine kinase activity"/>
    <property type="evidence" value="ECO:0007669"/>
    <property type="project" value="UniProtKB-KW"/>
</dbReference>
<name>A0A1Y2ECE3_9FUNG</name>
<keyword evidence="6" id="KW-0067">ATP-binding</keyword>
<dbReference type="PROSITE" id="PS00108">
    <property type="entry name" value="PROTEIN_KINASE_ST"/>
    <property type="match status" value="1"/>
</dbReference>
<gene>
    <name evidence="8" type="ORF">LY90DRAFT_405265</name>
</gene>
<dbReference type="Pfam" id="PF00069">
    <property type="entry name" value="Pkinase"/>
    <property type="match status" value="1"/>
</dbReference>
<keyword evidence="3" id="KW-0808">Transferase</keyword>
<dbReference type="InterPro" id="IPR011009">
    <property type="entry name" value="Kinase-like_dom_sf"/>
</dbReference>
<dbReference type="EMBL" id="MCOG01000045">
    <property type="protein sequence ID" value="ORY69253.1"/>
    <property type="molecule type" value="Genomic_DNA"/>
</dbReference>
<dbReference type="GO" id="GO:0035556">
    <property type="term" value="P:intracellular signal transduction"/>
    <property type="evidence" value="ECO:0007669"/>
    <property type="project" value="TreeGrafter"/>
</dbReference>
<dbReference type="Gene3D" id="1.10.510.10">
    <property type="entry name" value="Transferase(Phosphotransferase) domain 1"/>
    <property type="match status" value="1"/>
</dbReference>
<evidence type="ECO:0000256" key="3">
    <source>
        <dbReference type="ARBA" id="ARBA00022679"/>
    </source>
</evidence>
<dbReference type="STRING" id="1754190.A0A1Y2ECE3"/>
<comment type="similarity">
    <text evidence="1">Belongs to the protein kinase superfamily. CAMK Ser/Thr protein kinase family. NIM1 subfamily.</text>
</comment>
<feature type="non-terminal residue" evidence="8">
    <location>
        <position position="1"/>
    </location>
</feature>
<dbReference type="FunFam" id="1.10.510.10:FF:000571">
    <property type="entry name" value="Maternal embryonic leucine zipper kinase"/>
    <property type="match status" value="1"/>
</dbReference>
<dbReference type="AlphaFoldDB" id="A0A1Y2ECE3"/>
<dbReference type="PANTHER" id="PTHR24346">
    <property type="entry name" value="MAP/MICROTUBULE AFFINITY-REGULATING KINASE"/>
    <property type="match status" value="1"/>
</dbReference>
<evidence type="ECO:0000256" key="4">
    <source>
        <dbReference type="ARBA" id="ARBA00022741"/>
    </source>
</evidence>
<dbReference type="InterPro" id="IPR008271">
    <property type="entry name" value="Ser/Thr_kinase_AS"/>
</dbReference>
<dbReference type="SMART" id="SM00220">
    <property type="entry name" value="S_TKc"/>
    <property type="match status" value="1"/>
</dbReference>
<evidence type="ECO:0000259" key="7">
    <source>
        <dbReference type="PROSITE" id="PS50011"/>
    </source>
</evidence>
<dbReference type="SUPFAM" id="SSF56112">
    <property type="entry name" value="Protein kinase-like (PK-like)"/>
    <property type="match status" value="1"/>
</dbReference>
<dbReference type="GO" id="GO:0005524">
    <property type="term" value="F:ATP binding"/>
    <property type="evidence" value="ECO:0007669"/>
    <property type="project" value="UniProtKB-KW"/>
</dbReference>
<evidence type="ECO:0000256" key="6">
    <source>
        <dbReference type="ARBA" id="ARBA00022840"/>
    </source>
</evidence>
<dbReference type="GO" id="GO:0005737">
    <property type="term" value="C:cytoplasm"/>
    <property type="evidence" value="ECO:0007669"/>
    <property type="project" value="TreeGrafter"/>
</dbReference>
<feature type="domain" description="Protein kinase" evidence="7">
    <location>
        <begin position="1"/>
        <end position="237"/>
    </location>
</feature>
<comment type="caution">
    <text evidence="8">The sequence shown here is derived from an EMBL/GenBank/DDBJ whole genome shotgun (WGS) entry which is preliminary data.</text>
</comment>
<dbReference type="PROSITE" id="PS50011">
    <property type="entry name" value="PROTEIN_KINASE_DOM"/>
    <property type="match status" value="1"/>
</dbReference>